<evidence type="ECO:0000256" key="11">
    <source>
        <dbReference type="ARBA" id="ARBA00023303"/>
    </source>
</evidence>
<dbReference type="STRING" id="521045.Kole_1680"/>
<feature type="transmembrane region" description="Helical" evidence="14">
    <location>
        <begin position="101"/>
        <end position="121"/>
    </location>
</feature>
<dbReference type="GO" id="GO:0062054">
    <property type="term" value="F:fluoride channel activity"/>
    <property type="evidence" value="ECO:0007669"/>
    <property type="project" value="UniProtKB-UniRule"/>
</dbReference>
<keyword evidence="7 14" id="KW-1133">Transmembrane helix</keyword>
<evidence type="ECO:0000256" key="5">
    <source>
        <dbReference type="ARBA" id="ARBA00022692"/>
    </source>
</evidence>
<evidence type="ECO:0000256" key="10">
    <source>
        <dbReference type="ARBA" id="ARBA00023136"/>
    </source>
</evidence>
<evidence type="ECO:0000256" key="3">
    <source>
        <dbReference type="ARBA" id="ARBA00022475"/>
    </source>
</evidence>
<dbReference type="Proteomes" id="UP000002382">
    <property type="component" value="Chromosome"/>
</dbReference>
<protein>
    <recommendedName>
        <fullName evidence="14">Fluoride-specific ion channel FluC</fullName>
    </recommendedName>
</protein>
<dbReference type="OrthoDB" id="9815830at2"/>
<evidence type="ECO:0000256" key="4">
    <source>
        <dbReference type="ARBA" id="ARBA00022519"/>
    </source>
</evidence>
<dbReference type="NCBIfam" id="TIGR00494">
    <property type="entry name" value="crcB"/>
    <property type="match status" value="1"/>
</dbReference>
<comment type="catalytic activity">
    <reaction evidence="13">
        <text>fluoride(in) = fluoride(out)</text>
        <dbReference type="Rhea" id="RHEA:76159"/>
        <dbReference type="ChEBI" id="CHEBI:17051"/>
    </reaction>
    <physiologicalReaction direction="left-to-right" evidence="13">
        <dbReference type="Rhea" id="RHEA:76160"/>
    </physiologicalReaction>
</comment>
<keyword evidence="2 14" id="KW-0813">Transport</keyword>
<keyword evidence="10 14" id="KW-0472">Membrane</keyword>
<dbReference type="HOGENOM" id="CLU_114342_2_3_0"/>
<comment type="similarity">
    <text evidence="12 14">Belongs to the fluoride channel Fluc/FEX (TC 1.A.43) family.</text>
</comment>
<dbReference type="eggNOG" id="COG0239">
    <property type="taxonomic scope" value="Bacteria"/>
</dbReference>
<feature type="binding site" evidence="14">
    <location>
        <position position="76"/>
    </location>
    <ligand>
        <name>Na(+)</name>
        <dbReference type="ChEBI" id="CHEBI:29101"/>
        <note>structural</note>
    </ligand>
</feature>
<dbReference type="HAMAP" id="MF_00454">
    <property type="entry name" value="FluC"/>
    <property type="match status" value="1"/>
</dbReference>
<evidence type="ECO:0000256" key="8">
    <source>
        <dbReference type="ARBA" id="ARBA00023053"/>
    </source>
</evidence>
<name>C5CFG1_KOSOT</name>
<keyword evidence="4 14" id="KW-0997">Cell inner membrane</keyword>
<dbReference type="RefSeq" id="WP_015869013.1">
    <property type="nucleotide sequence ID" value="NC_012785.1"/>
</dbReference>
<dbReference type="InterPro" id="IPR003691">
    <property type="entry name" value="FluC"/>
</dbReference>
<dbReference type="Pfam" id="PF02537">
    <property type="entry name" value="CRCB"/>
    <property type="match status" value="1"/>
</dbReference>
<keyword evidence="5 14" id="KW-0812">Transmembrane</keyword>
<reference evidence="15 16" key="1">
    <citation type="submission" date="2009-06" db="EMBL/GenBank/DDBJ databases">
        <title>Complete sequence of Thermotogales bacterium TBF 19.5.1.</title>
        <authorList>
            <consortium name="US DOE Joint Genome Institute"/>
            <person name="Lucas S."/>
            <person name="Copeland A."/>
            <person name="Lapidus A."/>
            <person name="Glavina del Rio T."/>
            <person name="Tice H."/>
            <person name="Bruce D."/>
            <person name="Goodwin L."/>
            <person name="Pitluck S."/>
            <person name="Chertkov O."/>
            <person name="Brettin T."/>
            <person name="Detter J.C."/>
            <person name="Han C."/>
            <person name="Schmutz J."/>
            <person name="Larimer F."/>
            <person name="Land M."/>
            <person name="Hauser L."/>
            <person name="Kyrpides N."/>
            <person name="Ovchinnikova G."/>
            <person name="Noll K."/>
        </authorList>
    </citation>
    <scope>NUCLEOTIDE SEQUENCE [LARGE SCALE GENOMIC DNA]</scope>
    <source>
        <strain evidence="16">ATCC BAA-1733 / DSM 21960 / TBF 19.5.1</strain>
    </source>
</reference>
<feature type="binding site" evidence="14">
    <location>
        <position position="79"/>
    </location>
    <ligand>
        <name>Na(+)</name>
        <dbReference type="ChEBI" id="CHEBI:29101"/>
        <note>structural</note>
    </ligand>
</feature>
<comment type="function">
    <text evidence="14">Fluoride-specific ion channel. Important for reducing fluoride concentration in the cell, thus reducing its toxicity.</text>
</comment>
<comment type="subcellular location">
    <subcellularLocation>
        <location evidence="14">Cell inner membrane</location>
        <topology evidence="14">Multi-pass membrane protein</topology>
    </subcellularLocation>
    <subcellularLocation>
        <location evidence="1">Cell membrane</location>
        <topology evidence="1">Multi-pass membrane protein</topology>
    </subcellularLocation>
</comment>
<evidence type="ECO:0000256" key="1">
    <source>
        <dbReference type="ARBA" id="ARBA00004651"/>
    </source>
</evidence>
<accession>C5CFG1</accession>
<evidence type="ECO:0000256" key="13">
    <source>
        <dbReference type="ARBA" id="ARBA00035585"/>
    </source>
</evidence>
<dbReference type="GO" id="GO:0046872">
    <property type="term" value="F:metal ion binding"/>
    <property type="evidence" value="ECO:0007669"/>
    <property type="project" value="UniProtKB-KW"/>
</dbReference>
<reference evidence="15 16" key="2">
    <citation type="journal article" date="2011" name="J. Bacteriol.">
        <title>Genome Sequence of Kosmotoga olearia Strain TBF 19.5.1, a Thermophilic Bacterium with a Wide Growth Temperature Range, Isolated from the Troll B Oil Platform in the North Sea.</title>
        <authorList>
            <person name="Swithers K.S."/>
            <person name="Dipippo J.L."/>
            <person name="Bruce D.C."/>
            <person name="Detter C."/>
            <person name="Tapia R."/>
            <person name="Han S."/>
            <person name="Goodwin L.A."/>
            <person name="Han J."/>
            <person name="Woyke T."/>
            <person name="Pitluck S."/>
            <person name="Pennacchio L."/>
            <person name="Nolan M."/>
            <person name="Mikhailova N."/>
            <person name="Land M.L."/>
            <person name="Nesbo C.L."/>
            <person name="Gogarten J.P."/>
            <person name="Noll K.M."/>
        </authorList>
    </citation>
    <scope>NUCLEOTIDE SEQUENCE [LARGE SCALE GENOMIC DNA]</scope>
    <source>
        <strain evidence="16">ATCC BAA-1733 / DSM 21960 / TBF 19.5.1</strain>
    </source>
</reference>
<dbReference type="GO" id="GO:0005886">
    <property type="term" value="C:plasma membrane"/>
    <property type="evidence" value="ECO:0007669"/>
    <property type="project" value="UniProtKB-SubCell"/>
</dbReference>
<evidence type="ECO:0000256" key="9">
    <source>
        <dbReference type="ARBA" id="ARBA00023065"/>
    </source>
</evidence>
<dbReference type="PANTHER" id="PTHR28259">
    <property type="entry name" value="FLUORIDE EXPORT PROTEIN 1-RELATED"/>
    <property type="match status" value="1"/>
</dbReference>
<proteinExistence type="inferred from homology"/>
<keyword evidence="6 14" id="KW-0479">Metal-binding</keyword>
<dbReference type="EMBL" id="CP001634">
    <property type="protein sequence ID" value="ACR80369.1"/>
    <property type="molecule type" value="Genomic_DNA"/>
</dbReference>
<dbReference type="PANTHER" id="PTHR28259:SF18">
    <property type="entry name" value="FLUORIDE-SPECIFIC ION CHANNEL FLUC"/>
    <property type="match status" value="1"/>
</dbReference>
<feature type="transmembrane region" description="Helical" evidence="14">
    <location>
        <begin position="33"/>
        <end position="54"/>
    </location>
</feature>
<keyword evidence="16" id="KW-1185">Reference proteome</keyword>
<comment type="activity regulation">
    <text evidence="14">Na(+) is not transported, but it plays an essential structural role and its presence is essential for fluoride channel function.</text>
</comment>
<feature type="transmembrane region" description="Helical" evidence="14">
    <location>
        <begin position="66"/>
        <end position="89"/>
    </location>
</feature>
<evidence type="ECO:0000256" key="6">
    <source>
        <dbReference type="ARBA" id="ARBA00022723"/>
    </source>
</evidence>
<evidence type="ECO:0000256" key="14">
    <source>
        <dbReference type="HAMAP-Rule" id="MF_00454"/>
    </source>
</evidence>
<evidence type="ECO:0000256" key="12">
    <source>
        <dbReference type="ARBA" id="ARBA00035120"/>
    </source>
</evidence>
<keyword evidence="3 14" id="KW-1003">Cell membrane</keyword>
<evidence type="ECO:0000313" key="16">
    <source>
        <dbReference type="Proteomes" id="UP000002382"/>
    </source>
</evidence>
<evidence type="ECO:0000313" key="15">
    <source>
        <dbReference type="EMBL" id="ACR80369.1"/>
    </source>
</evidence>
<dbReference type="AlphaFoldDB" id="C5CFG1"/>
<evidence type="ECO:0000256" key="7">
    <source>
        <dbReference type="ARBA" id="ARBA00022989"/>
    </source>
</evidence>
<keyword evidence="8 14" id="KW-0915">Sodium</keyword>
<gene>
    <name evidence="14" type="primary">fluC</name>
    <name evidence="14" type="synonym">crcB</name>
    <name evidence="15" type="ordered locus">Kole_1680</name>
</gene>
<dbReference type="GO" id="GO:0140114">
    <property type="term" value="P:cellular detoxification of fluoride"/>
    <property type="evidence" value="ECO:0007669"/>
    <property type="project" value="UniProtKB-UniRule"/>
</dbReference>
<sequence length="124" mass="13339">MSKFILIGAGGAAGAISRYLLSKVVNSLAPIGLIPWGTVLVNVIGSFLLAFLMISSAQRVSIDPRYIYLVGTGFLGAFTTFSTFSYEFITLISKSSFRGALYFLLTISLSVMAAYFGFILGRGR</sequence>
<keyword evidence="11 14" id="KW-0407">Ion channel</keyword>
<organism evidence="15 16">
    <name type="scientific">Kosmotoga olearia (strain ATCC BAA-1733 / DSM 21960 / TBF 19.5.1)</name>
    <dbReference type="NCBI Taxonomy" id="521045"/>
    <lineage>
        <taxon>Bacteria</taxon>
        <taxon>Thermotogati</taxon>
        <taxon>Thermotogota</taxon>
        <taxon>Thermotogae</taxon>
        <taxon>Kosmotogales</taxon>
        <taxon>Kosmotogaceae</taxon>
        <taxon>Kosmotoga</taxon>
    </lineage>
</organism>
<keyword evidence="9 14" id="KW-0406">Ion transport</keyword>
<evidence type="ECO:0000256" key="2">
    <source>
        <dbReference type="ARBA" id="ARBA00022448"/>
    </source>
</evidence>
<dbReference type="KEGG" id="kol:Kole_1680"/>